<dbReference type="SUPFAM" id="SSF51161">
    <property type="entry name" value="Trimeric LpxA-like enzymes"/>
    <property type="match status" value="1"/>
</dbReference>
<dbReference type="PANTHER" id="PTHR43017:SF1">
    <property type="entry name" value="ACETYLTRANSFERASE YJL218W-RELATED"/>
    <property type="match status" value="1"/>
</dbReference>
<proteinExistence type="inferred from homology"/>
<evidence type="ECO:0000313" key="8">
    <source>
        <dbReference type="EMBL" id="EFI48294.1"/>
    </source>
</evidence>
<keyword evidence="3" id="KW-0677">Repeat</keyword>
<keyword evidence="9" id="KW-1185">Reference proteome</keyword>
<reference evidence="8 9" key="1">
    <citation type="submission" date="2010-02" db="EMBL/GenBank/DDBJ databases">
        <title>The Genome Sequence of Prevotella oris strain C735.</title>
        <authorList>
            <consortium name="The Broad Institute Genome Sequencing Platform"/>
            <person name="Ward D."/>
            <person name="Feldgarden M."/>
            <person name="Earl A."/>
            <person name="Young S.K."/>
            <person name="Zeng Q."/>
            <person name="Koehrsen M."/>
            <person name="Alvarado L."/>
            <person name="Berlin A."/>
            <person name="Bochicchio J."/>
            <person name="Borenstein D."/>
            <person name="Chapman S.B."/>
            <person name="Chen Z."/>
            <person name="Engels R."/>
            <person name="Freedman E."/>
            <person name="Gellesch M."/>
            <person name="Goldberg J."/>
            <person name="Griggs A."/>
            <person name="Gujja S."/>
            <person name="Heilman E."/>
            <person name="Heiman D."/>
            <person name="Hepburn T."/>
            <person name="Howarth C."/>
            <person name="Jen D."/>
            <person name="Larson L."/>
            <person name="Mehta T."/>
            <person name="Park D."/>
            <person name="Pearson M."/>
            <person name="Roberts A."/>
            <person name="Saif S."/>
            <person name="Shea T."/>
            <person name="Shenoy N."/>
            <person name="Sisk P."/>
            <person name="Stolte C."/>
            <person name="Sykes S."/>
            <person name="Thomson T."/>
            <person name="Walk T."/>
            <person name="White J."/>
            <person name="Yandava C."/>
            <person name="Sibley C.D."/>
            <person name="Field T.R."/>
            <person name="Grinwis M."/>
            <person name="Eshaghurshan C.S."/>
            <person name="Surette M.G."/>
            <person name="Haas B."/>
            <person name="Nusbaum C."/>
            <person name="Birren B."/>
        </authorList>
    </citation>
    <scope>NUCLEOTIDE SEQUENCE [LARGE SCALE GENOMIC DNA]</scope>
    <source>
        <strain evidence="8 9">C735</strain>
    </source>
</reference>
<dbReference type="PROSITE" id="PS00101">
    <property type="entry name" value="HEXAPEP_TRANSFERASES"/>
    <property type="match status" value="1"/>
</dbReference>
<dbReference type="eggNOG" id="COG0110">
    <property type="taxonomic scope" value="Bacteria"/>
</dbReference>
<dbReference type="PANTHER" id="PTHR43017">
    <property type="entry name" value="GALACTOSIDE O-ACETYLTRANSFERASE"/>
    <property type="match status" value="1"/>
</dbReference>
<dbReference type="CDD" id="cd03357">
    <property type="entry name" value="LbH_MAT_GAT"/>
    <property type="match status" value="1"/>
</dbReference>
<gene>
    <name evidence="8" type="ORF">HMPREF0665_01544</name>
</gene>
<sequence length="221" mass="24482">MYDEWNKMLCGVPYNATDPYFYERLLKTKELILHYNQLPPSDSKGREKALKDLFGYCGVRPVVNSPFCCDFGCNISVGDYFFANFYLTILDEAKVSIGNHVYIGPNVSLYTACHPTDPVERRNGIEWACPITIGNDVWIGGSVTVLPGVTIGHGSTIGAGSVVIQDIPDASVAVGNPCRVVKRWLIRRPMPCKTPRRNKVMGRNLAVSMGRHVEVNVASIE</sequence>
<dbReference type="InterPro" id="IPR001451">
    <property type="entry name" value="Hexapep"/>
</dbReference>
<dbReference type="InterPro" id="IPR039369">
    <property type="entry name" value="LacA-like"/>
</dbReference>
<comment type="similarity">
    <text evidence="1 6">Belongs to the transferase hexapeptide repeat family.</text>
</comment>
<name>D7NDC6_9BACT</name>
<protein>
    <recommendedName>
        <fullName evidence="6">Acetyltransferase</fullName>
        <ecNumber evidence="6">2.3.1.-</ecNumber>
    </recommendedName>
</protein>
<dbReference type="SMART" id="SM01266">
    <property type="entry name" value="Mac"/>
    <property type="match status" value="1"/>
</dbReference>
<organism evidence="8 9">
    <name type="scientific">Segatella oris C735</name>
    <dbReference type="NCBI Taxonomy" id="563008"/>
    <lineage>
        <taxon>Bacteria</taxon>
        <taxon>Pseudomonadati</taxon>
        <taxon>Bacteroidota</taxon>
        <taxon>Bacteroidia</taxon>
        <taxon>Bacteroidales</taxon>
        <taxon>Prevotellaceae</taxon>
        <taxon>Segatella</taxon>
    </lineage>
</organism>
<dbReference type="EC" id="2.3.1.-" evidence="6"/>
<evidence type="ECO:0000313" key="9">
    <source>
        <dbReference type="Proteomes" id="UP000003805"/>
    </source>
</evidence>
<dbReference type="Pfam" id="PF12464">
    <property type="entry name" value="Mac"/>
    <property type="match status" value="1"/>
</dbReference>
<dbReference type="InterPro" id="IPR024688">
    <property type="entry name" value="Mac_dom"/>
</dbReference>
<comment type="function">
    <text evidence="5">Acetyltransferase implicated in the O-acetylation of Nod factors.</text>
</comment>
<evidence type="ECO:0000256" key="5">
    <source>
        <dbReference type="ARBA" id="ARBA00055587"/>
    </source>
</evidence>
<keyword evidence="4 6" id="KW-0012">Acyltransferase</keyword>
<keyword evidence="2 6" id="KW-0808">Transferase</keyword>
<accession>D7NDC6</accession>
<evidence type="ECO:0000259" key="7">
    <source>
        <dbReference type="SMART" id="SM01266"/>
    </source>
</evidence>
<evidence type="ECO:0000256" key="4">
    <source>
        <dbReference type="ARBA" id="ARBA00023315"/>
    </source>
</evidence>
<dbReference type="Proteomes" id="UP000003805">
    <property type="component" value="Unassembled WGS sequence"/>
</dbReference>
<dbReference type="AlphaFoldDB" id="D7NDC6"/>
<dbReference type="FunFam" id="2.160.10.10:FF:000025">
    <property type="entry name" value="Hexapeptide-repeat containing-acetyltransferase"/>
    <property type="match status" value="1"/>
</dbReference>
<evidence type="ECO:0000256" key="3">
    <source>
        <dbReference type="ARBA" id="ARBA00022737"/>
    </source>
</evidence>
<evidence type="ECO:0000256" key="2">
    <source>
        <dbReference type="ARBA" id="ARBA00022679"/>
    </source>
</evidence>
<dbReference type="Pfam" id="PF00132">
    <property type="entry name" value="Hexapep"/>
    <property type="match status" value="1"/>
</dbReference>
<feature type="domain" description="Maltose/galactoside acetyltransferase" evidence="7">
    <location>
        <begin position="5"/>
        <end position="59"/>
    </location>
</feature>
<dbReference type="RefSeq" id="WP_004377828.1">
    <property type="nucleotide sequence ID" value="NZ_GL349568.1"/>
</dbReference>
<dbReference type="Gene3D" id="2.160.10.10">
    <property type="entry name" value="Hexapeptide repeat proteins"/>
    <property type="match status" value="1"/>
</dbReference>
<evidence type="ECO:0000256" key="1">
    <source>
        <dbReference type="ARBA" id="ARBA00007274"/>
    </source>
</evidence>
<dbReference type="EMBL" id="GL349568">
    <property type="protein sequence ID" value="EFI48294.1"/>
    <property type="molecule type" value="Genomic_DNA"/>
</dbReference>
<evidence type="ECO:0000256" key="6">
    <source>
        <dbReference type="RuleBase" id="RU367021"/>
    </source>
</evidence>
<dbReference type="InterPro" id="IPR011004">
    <property type="entry name" value="Trimer_LpxA-like_sf"/>
</dbReference>
<dbReference type="GO" id="GO:0008870">
    <property type="term" value="F:galactoside O-acetyltransferase activity"/>
    <property type="evidence" value="ECO:0007669"/>
    <property type="project" value="TreeGrafter"/>
</dbReference>
<dbReference type="InterPro" id="IPR018357">
    <property type="entry name" value="Hexapep_transf_CS"/>
</dbReference>
<dbReference type="HOGENOM" id="CLU_051638_3_0_10"/>